<feature type="domain" description="Glucose-methanol-choline oxidoreductase N-terminal" evidence="5">
    <location>
        <begin position="213"/>
        <end position="227"/>
    </location>
</feature>
<dbReference type="SUPFAM" id="SSF51905">
    <property type="entry name" value="FAD/NAD(P)-binding domain"/>
    <property type="match status" value="1"/>
</dbReference>
<dbReference type="Gene3D" id="3.50.50.60">
    <property type="entry name" value="FAD/NAD(P)-binding domain"/>
    <property type="match status" value="1"/>
</dbReference>
<dbReference type="InterPro" id="IPR012132">
    <property type="entry name" value="GMC_OxRdtase"/>
</dbReference>
<evidence type="ECO:0000259" key="5">
    <source>
        <dbReference type="PROSITE" id="PS00624"/>
    </source>
</evidence>
<dbReference type="AlphaFoldDB" id="A0A8H6ZRC9"/>
<evidence type="ECO:0000256" key="1">
    <source>
        <dbReference type="ARBA" id="ARBA00001974"/>
    </source>
</evidence>
<comment type="caution">
    <text evidence="6">The sequence shown here is derived from an EMBL/GenBank/DDBJ whole genome shotgun (WGS) entry which is preliminary data.</text>
</comment>
<keyword evidence="7" id="KW-1185">Reference proteome</keyword>
<dbReference type="Gene3D" id="3.30.560.10">
    <property type="entry name" value="Glucose Oxidase, domain 3"/>
    <property type="match status" value="1"/>
</dbReference>
<dbReference type="OrthoDB" id="269227at2759"/>
<dbReference type="RefSeq" id="XP_036628325.1">
    <property type="nucleotide sequence ID" value="XM_036778936.1"/>
</dbReference>
<dbReference type="InterPro" id="IPR036188">
    <property type="entry name" value="FAD/NAD-bd_sf"/>
</dbReference>
<evidence type="ECO:0000256" key="4">
    <source>
        <dbReference type="ARBA" id="ARBA00022827"/>
    </source>
</evidence>
<protein>
    <recommendedName>
        <fullName evidence="5">Glucose-methanol-choline oxidoreductase N-terminal domain-containing protein</fullName>
    </recommendedName>
</protein>
<dbReference type="PROSITE" id="PS00624">
    <property type="entry name" value="GMC_OXRED_2"/>
    <property type="match status" value="1"/>
</dbReference>
<evidence type="ECO:0000256" key="3">
    <source>
        <dbReference type="ARBA" id="ARBA00022630"/>
    </source>
</evidence>
<dbReference type="GO" id="GO:0016614">
    <property type="term" value="F:oxidoreductase activity, acting on CH-OH group of donors"/>
    <property type="evidence" value="ECO:0007669"/>
    <property type="project" value="InterPro"/>
</dbReference>
<dbReference type="Proteomes" id="UP000623687">
    <property type="component" value="Unassembled WGS sequence"/>
</dbReference>
<dbReference type="GeneID" id="59379252"/>
<dbReference type="PANTHER" id="PTHR11552:SF147">
    <property type="entry name" value="CHOLINE DEHYDROGENASE, MITOCHONDRIAL"/>
    <property type="match status" value="1"/>
</dbReference>
<reference evidence="6" key="1">
    <citation type="submission" date="2019-07" db="EMBL/GenBank/DDBJ databases">
        <authorList>
            <person name="Palmer J.M."/>
        </authorList>
    </citation>
    <scope>NUCLEOTIDE SEQUENCE</scope>
    <source>
        <strain evidence="6">PC9</strain>
    </source>
</reference>
<dbReference type="PANTHER" id="PTHR11552">
    <property type="entry name" value="GLUCOSE-METHANOL-CHOLINE GMC OXIDOREDUCTASE"/>
    <property type="match status" value="1"/>
</dbReference>
<accession>A0A8H6ZRC9</accession>
<dbReference type="EMBL" id="JACETU010000007">
    <property type="protein sequence ID" value="KAF7424131.1"/>
    <property type="molecule type" value="Genomic_DNA"/>
</dbReference>
<sequence>MNVEHLPIGQLRAICCWRKGGALVCVTAGRLILACRLIEAGLHTYGPPEHVQPGRYMASLIPASEVLTFHGSKPSDAPPRRSATVPTGRCVGGGSSVNQPRLGAKEMIPLLKKVETYQEQGTVDRHGYPGPIKVVSSVRDNSLHSFVQWYTKRCSPLHIQPIFGKSKLLTEAVVRRVLMRDGRAIGVEYSDASDPSSTVIAAYARYLVVVSAGALGSPAILERSGIGAAELIAQFGHQARSRSARCRRENYIDLEELGPHFKKVWAARFAAATDKPVVCMVPVSGSVFQFMLQQPSLIFMFATTYPVSTGRVHIASADDWQAGLDFEAGFLTEPADIDALRWAYRRSRETARRMPSYRDELAQAPRLSICPANVGANTYSTALVVREKAALSISQELDFDL</sequence>
<evidence type="ECO:0000256" key="2">
    <source>
        <dbReference type="ARBA" id="ARBA00010790"/>
    </source>
</evidence>
<comment type="cofactor">
    <cofactor evidence="1">
        <name>FAD</name>
        <dbReference type="ChEBI" id="CHEBI:57692"/>
    </cofactor>
</comment>
<dbReference type="Pfam" id="PF00732">
    <property type="entry name" value="GMC_oxred_N"/>
    <property type="match status" value="1"/>
</dbReference>
<name>A0A8H6ZRC9_PLEOS</name>
<comment type="similarity">
    <text evidence="2">Belongs to the GMC oxidoreductase family.</text>
</comment>
<proteinExistence type="inferred from homology"/>
<dbReference type="SUPFAM" id="SSF54373">
    <property type="entry name" value="FAD-linked reductases, C-terminal domain"/>
    <property type="match status" value="1"/>
</dbReference>
<dbReference type="GO" id="GO:0050660">
    <property type="term" value="F:flavin adenine dinucleotide binding"/>
    <property type="evidence" value="ECO:0007669"/>
    <property type="project" value="InterPro"/>
</dbReference>
<keyword evidence="4" id="KW-0274">FAD</keyword>
<evidence type="ECO:0000313" key="7">
    <source>
        <dbReference type="Proteomes" id="UP000623687"/>
    </source>
</evidence>
<dbReference type="VEuPathDB" id="FungiDB:PC9H_009434"/>
<dbReference type="InterPro" id="IPR000172">
    <property type="entry name" value="GMC_OxRdtase_N"/>
</dbReference>
<keyword evidence="3" id="KW-0285">Flavoprotein</keyword>
<gene>
    <name evidence="6" type="ORF">PC9H_009434</name>
</gene>
<organism evidence="6 7">
    <name type="scientific">Pleurotus ostreatus</name>
    <name type="common">Oyster mushroom</name>
    <name type="synonym">White-rot fungus</name>
    <dbReference type="NCBI Taxonomy" id="5322"/>
    <lineage>
        <taxon>Eukaryota</taxon>
        <taxon>Fungi</taxon>
        <taxon>Dikarya</taxon>
        <taxon>Basidiomycota</taxon>
        <taxon>Agaricomycotina</taxon>
        <taxon>Agaricomycetes</taxon>
        <taxon>Agaricomycetidae</taxon>
        <taxon>Agaricales</taxon>
        <taxon>Pleurotineae</taxon>
        <taxon>Pleurotaceae</taxon>
        <taxon>Pleurotus</taxon>
    </lineage>
</organism>
<evidence type="ECO:0000313" key="6">
    <source>
        <dbReference type="EMBL" id="KAF7424131.1"/>
    </source>
</evidence>